<comment type="subcellular location">
    <subcellularLocation>
        <location evidence="1">Cell membrane</location>
        <topology evidence="1">Multi-pass membrane protein</topology>
    </subcellularLocation>
</comment>
<feature type="transmembrane region" description="Helical" evidence="9">
    <location>
        <begin position="83"/>
        <end position="105"/>
    </location>
</feature>
<protein>
    <submittedName>
        <fullName evidence="10">Undecaprenyl/decaprenyl-phosphate alpha-N-acetylglucosaminyl 1-phosphate transferase</fullName>
    </submittedName>
</protein>
<dbReference type="AlphaFoldDB" id="A0A4Q6XXZ8"/>
<dbReference type="GO" id="GO:0044038">
    <property type="term" value="P:cell wall macromolecule biosynthetic process"/>
    <property type="evidence" value="ECO:0007669"/>
    <property type="project" value="TreeGrafter"/>
</dbReference>
<keyword evidence="6 9" id="KW-0472">Membrane</keyword>
<name>A0A4Q6XXZ8_9SPHI</name>
<evidence type="ECO:0000256" key="9">
    <source>
        <dbReference type="SAM" id="Phobius"/>
    </source>
</evidence>
<feature type="transmembrane region" description="Helical" evidence="9">
    <location>
        <begin position="313"/>
        <end position="334"/>
    </location>
</feature>
<dbReference type="InterPro" id="IPR000715">
    <property type="entry name" value="Glycosyl_transferase_4"/>
</dbReference>
<evidence type="ECO:0000256" key="3">
    <source>
        <dbReference type="ARBA" id="ARBA00022679"/>
    </source>
</evidence>
<feature type="transmembrane region" description="Helical" evidence="9">
    <location>
        <begin position="200"/>
        <end position="221"/>
    </location>
</feature>
<feature type="transmembrane region" description="Helical" evidence="9">
    <location>
        <begin position="50"/>
        <end position="71"/>
    </location>
</feature>
<dbReference type="Pfam" id="PF00953">
    <property type="entry name" value="Glycos_transf_4"/>
    <property type="match status" value="1"/>
</dbReference>
<dbReference type="RefSeq" id="WP_130139896.1">
    <property type="nucleotide sequence ID" value="NZ_SGIT01000001.1"/>
</dbReference>
<keyword evidence="11" id="KW-1185">Reference proteome</keyword>
<evidence type="ECO:0000256" key="2">
    <source>
        <dbReference type="ARBA" id="ARBA00022475"/>
    </source>
</evidence>
<feature type="binding site" evidence="7">
    <location>
        <position position="232"/>
    </location>
    <ligand>
        <name>Mg(2+)</name>
        <dbReference type="ChEBI" id="CHEBI:18420"/>
    </ligand>
</feature>
<dbReference type="GO" id="GO:0009103">
    <property type="term" value="P:lipopolysaccharide biosynthetic process"/>
    <property type="evidence" value="ECO:0007669"/>
    <property type="project" value="TreeGrafter"/>
</dbReference>
<feature type="compositionally biased region" description="Basic residues" evidence="8">
    <location>
        <begin position="399"/>
        <end position="408"/>
    </location>
</feature>
<feature type="transmembrane region" description="Helical" evidence="9">
    <location>
        <begin position="117"/>
        <end position="134"/>
    </location>
</feature>
<keyword evidence="3 10" id="KW-0808">Transferase</keyword>
<keyword evidence="7" id="KW-0479">Metal-binding</keyword>
<gene>
    <name evidence="10" type="ORF">EWE74_02155</name>
</gene>
<keyword evidence="5 9" id="KW-1133">Transmembrane helix</keyword>
<evidence type="ECO:0000313" key="11">
    <source>
        <dbReference type="Proteomes" id="UP000292855"/>
    </source>
</evidence>
<keyword evidence="7" id="KW-0460">Magnesium</keyword>
<evidence type="ECO:0000256" key="5">
    <source>
        <dbReference type="ARBA" id="ARBA00022989"/>
    </source>
</evidence>
<comment type="cofactor">
    <cofactor evidence="7">
        <name>Mg(2+)</name>
        <dbReference type="ChEBI" id="CHEBI:18420"/>
    </cofactor>
</comment>
<feature type="transmembrane region" description="Helical" evidence="9">
    <location>
        <begin position="233"/>
        <end position="251"/>
    </location>
</feature>
<evidence type="ECO:0000256" key="6">
    <source>
        <dbReference type="ARBA" id="ARBA00023136"/>
    </source>
</evidence>
<reference evidence="10 11" key="1">
    <citation type="submission" date="2019-02" db="EMBL/GenBank/DDBJ databases">
        <authorList>
            <person name="Li Y."/>
        </authorList>
    </citation>
    <scope>NUCLEOTIDE SEQUENCE [LARGE SCALE GENOMIC DNA]</scope>
    <source>
        <strain evidence="10 11">30C10-4-7</strain>
    </source>
</reference>
<evidence type="ECO:0000256" key="7">
    <source>
        <dbReference type="PIRSR" id="PIRSR600715-1"/>
    </source>
</evidence>
<comment type="caution">
    <text evidence="10">The sequence shown here is derived from an EMBL/GenBank/DDBJ whole genome shotgun (WGS) entry which is preliminary data.</text>
</comment>
<dbReference type="EMBL" id="SGIT01000001">
    <property type="protein sequence ID" value="RZF61667.1"/>
    <property type="molecule type" value="Genomic_DNA"/>
</dbReference>
<dbReference type="GO" id="GO:0071555">
    <property type="term" value="P:cell wall organization"/>
    <property type="evidence" value="ECO:0007669"/>
    <property type="project" value="TreeGrafter"/>
</dbReference>
<dbReference type="GO" id="GO:0016780">
    <property type="term" value="F:phosphotransferase activity, for other substituted phosphate groups"/>
    <property type="evidence" value="ECO:0007669"/>
    <property type="project" value="InterPro"/>
</dbReference>
<feature type="transmembrane region" description="Helical" evidence="9">
    <location>
        <begin position="12"/>
        <end position="29"/>
    </location>
</feature>
<keyword evidence="4 9" id="KW-0812">Transmembrane</keyword>
<feature type="transmembrane region" description="Helical" evidence="9">
    <location>
        <begin position="263"/>
        <end position="283"/>
    </location>
</feature>
<dbReference type="GO" id="GO:0046872">
    <property type="term" value="F:metal ion binding"/>
    <property type="evidence" value="ECO:0007669"/>
    <property type="project" value="UniProtKB-KW"/>
</dbReference>
<feature type="compositionally biased region" description="Basic and acidic residues" evidence="8">
    <location>
        <begin position="383"/>
        <end position="398"/>
    </location>
</feature>
<dbReference type="CDD" id="cd06853">
    <property type="entry name" value="GT_WecA_like"/>
    <property type="match status" value="1"/>
</dbReference>
<evidence type="ECO:0000256" key="8">
    <source>
        <dbReference type="SAM" id="MobiDB-lite"/>
    </source>
</evidence>
<dbReference type="PANTHER" id="PTHR22926">
    <property type="entry name" value="PHOSPHO-N-ACETYLMURAMOYL-PENTAPEPTIDE-TRANSFERASE"/>
    <property type="match status" value="1"/>
</dbReference>
<accession>A0A4Q6XXZ8</accession>
<feature type="binding site" evidence="7">
    <location>
        <position position="167"/>
    </location>
    <ligand>
        <name>Mg(2+)</name>
        <dbReference type="ChEBI" id="CHEBI:18420"/>
    </ligand>
</feature>
<evidence type="ECO:0000256" key="1">
    <source>
        <dbReference type="ARBA" id="ARBA00004651"/>
    </source>
</evidence>
<dbReference type="Proteomes" id="UP000292855">
    <property type="component" value="Unassembled WGS sequence"/>
</dbReference>
<keyword evidence="2" id="KW-1003">Cell membrane</keyword>
<dbReference type="PANTHER" id="PTHR22926:SF3">
    <property type="entry name" value="UNDECAPRENYL-PHOSPHATE ALPHA-N-ACETYLGLUCOSAMINYL 1-PHOSPHATE TRANSFERASE"/>
    <property type="match status" value="1"/>
</dbReference>
<dbReference type="OrthoDB" id="9783652at2"/>
<feature type="region of interest" description="Disordered" evidence="8">
    <location>
        <begin position="383"/>
        <end position="408"/>
    </location>
</feature>
<dbReference type="PROSITE" id="PS01348">
    <property type="entry name" value="MRAY_2"/>
    <property type="match status" value="1"/>
</dbReference>
<sequence length="408" mass="45972">MYIVLVSCCFVIAVLLSRGMLPVIMLVTYKKRLFDPINARKIHQHIIPRLGGVAFAPIQCFLVVVSLAFVIKVANFDMQVESWAILPSFMMLLCGLGMLFMVGIVDDLVGVSYKWKFVIQILVASFFPFSGLWINDLYGVGLIVSLPAWIGMPLTVFVVVLIINAINLIDGLDGLCSGVVTTGCLILGVLFVYYHAWWHALFAFITVGMLIPFFYFNVFGATSRRRRIFMGDTGSMTLGYSMAFLAISFTMNNAHIKPFSEGAIVVAFSSLIIPVMDVARVMFVRWRIGKPVFKPDRNHLHHKFLRMGMSHRTAMLALLGLVLFFSLFNIVMVGLISNNIVILCDAGLWLGIHYLFDKIEQRYVQPLTLPTGEHLNTDSIMHVEEEERNEEKKKSDLKTKHHPGLWGI</sequence>
<evidence type="ECO:0000256" key="4">
    <source>
        <dbReference type="ARBA" id="ARBA00022692"/>
    </source>
</evidence>
<proteinExistence type="predicted"/>
<dbReference type="InterPro" id="IPR018480">
    <property type="entry name" value="PNAcMuramoyl-5peptid_Trfase_CS"/>
</dbReference>
<feature type="transmembrane region" description="Helical" evidence="9">
    <location>
        <begin position="140"/>
        <end position="163"/>
    </location>
</feature>
<dbReference type="GO" id="GO:0005886">
    <property type="term" value="C:plasma membrane"/>
    <property type="evidence" value="ECO:0007669"/>
    <property type="project" value="UniProtKB-SubCell"/>
</dbReference>
<evidence type="ECO:0000313" key="10">
    <source>
        <dbReference type="EMBL" id="RZF61667.1"/>
    </source>
</evidence>
<organism evidence="10 11">
    <name type="scientific">Sphingobacterium corticibacterium</name>
    <dbReference type="NCBI Taxonomy" id="2484746"/>
    <lineage>
        <taxon>Bacteria</taxon>
        <taxon>Pseudomonadati</taxon>
        <taxon>Bacteroidota</taxon>
        <taxon>Sphingobacteriia</taxon>
        <taxon>Sphingobacteriales</taxon>
        <taxon>Sphingobacteriaceae</taxon>
        <taxon>Sphingobacterium</taxon>
    </lineage>
</organism>
<feature type="transmembrane region" description="Helical" evidence="9">
    <location>
        <begin position="175"/>
        <end position="194"/>
    </location>
</feature>